<protein>
    <submittedName>
        <fullName evidence="1">Uncharacterized protein</fullName>
    </submittedName>
</protein>
<dbReference type="Proteomes" id="UP000274822">
    <property type="component" value="Unassembled WGS sequence"/>
</dbReference>
<name>A0A433QG12_9FUNG</name>
<gene>
    <name evidence="1" type="ORF">BC938DRAFT_481532</name>
</gene>
<proteinExistence type="predicted"/>
<evidence type="ECO:0000313" key="2">
    <source>
        <dbReference type="Proteomes" id="UP000274822"/>
    </source>
</evidence>
<accession>A0A433QG12</accession>
<evidence type="ECO:0000313" key="1">
    <source>
        <dbReference type="EMBL" id="RUS28723.1"/>
    </source>
</evidence>
<organism evidence="1 2">
    <name type="scientific">Jimgerdemannia flammicorona</name>
    <dbReference type="NCBI Taxonomy" id="994334"/>
    <lineage>
        <taxon>Eukaryota</taxon>
        <taxon>Fungi</taxon>
        <taxon>Fungi incertae sedis</taxon>
        <taxon>Mucoromycota</taxon>
        <taxon>Mucoromycotina</taxon>
        <taxon>Endogonomycetes</taxon>
        <taxon>Endogonales</taxon>
        <taxon>Endogonaceae</taxon>
        <taxon>Jimgerdemannia</taxon>
    </lineage>
</organism>
<reference evidence="1 2" key="1">
    <citation type="journal article" date="2018" name="New Phytol.">
        <title>Phylogenomics of Endogonaceae and evolution of mycorrhizas within Mucoromycota.</title>
        <authorList>
            <person name="Chang Y."/>
            <person name="Desiro A."/>
            <person name="Na H."/>
            <person name="Sandor L."/>
            <person name="Lipzen A."/>
            <person name="Clum A."/>
            <person name="Barry K."/>
            <person name="Grigoriev I.V."/>
            <person name="Martin F.M."/>
            <person name="Stajich J.E."/>
            <person name="Smith M.E."/>
            <person name="Bonito G."/>
            <person name="Spatafora J.W."/>
        </authorList>
    </citation>
    <scope>NUCLEOTIDE SEQUENCE [LARGE SCALE GENOMIC DNA]</scope>
    <source>
        <strain evidence="1 2">AD002</strain>
    </source>
</reference>
<comment type="caution">
    <text evidence="1">The sequence shown here is derived from an EMBL/GenBank/DDBJ whole genome shotgun (WGS) entry which is preliminary data.</text>
</comment>
<dbReference type="AlphaFoldDB" id="A0A433QG12"/>
<keyword evidence="2" id="KW-1185">Reference proteome</keyword>
<sequence>MGQKLDLQETSLNIVSKIYHVTGPSNGPGPPVQVLSQKLGVDKEMLARCMPSASRALASPIYAMDWRAPGLYRFNRTFTSLNMRSNNIGTKAVAKVLETNKLSPRRICGRITSVQRPSQGTQNQQNCICRQEDSAEAVARPKTTELSPHCICHRITSGRIAQRPSQRPSKPTSLSLH</sequence>
<dbReference type="EMBL" id="RBNJ01006232">
    <property type="protein sequence ID" value="RUS28723.1"/>
    <property type="molecule type" value="Genomic_DNA"/>
</dbReference>